<dbReference type="EMBL" id="BARU01012657">
    <property type="protein sequence ID" value="GAH43598.1"/>
    <property type="molecule type" value="Genomic_DNA"/>
</dbReference>
<accession>X1HE81</accession>
<evidence type="ECO:0000313" key="1">
    <source>
        <dbReference type="EMBL" id="GAH43598.1"/>
    </source>
</evidence>
<protein>
    <submittedName>
        <fullName evidence="1">Uncharacterized protein</fullName>
    </submittedName>
</protein>
<gene>
    <name evidence="1" type="ORF">S03H2_23231</name>
</gene>
<proteinExistence type="predicted"/>
<dbReference type="AlphaFoldDB" id="X1HE81"/>
<comment type="caution">
    <text evidence="1">The sequence shown here is derived from an EMBL/GenBank/DDBJ whole genome shotgun (WGS) entry which is preliminary data.</text>
</comment>
<organism evidence="1">
    <name type="scientific">marine sediment metagenome</name>
    <dbReference type="NCBI Taxonomy" id="412755"/>
    <lineage>
        <taxon>unclassified sequences</taxon>
        <taxon>metagenomes</taxon>
        <taxon>ecological metagenomes</taxon>
    </lineage>
</organism>
<reference evidence="1" key="1">
    <citation type="journal article" date="2014" name="Front. Microbiol.">
        <title>High frequency of phylogenetically diverse reductive dehalogenase-homologous genes in deep subseafloor sedimentary metagenomes.</title>
        <authorList>
            <person name="Kawai M."/>
            <person name="Futagami T."/>
            <person name="Toyoda A."/>
            <person name="Takaki Y."/>
            <person name="Nishi S."/>
            <person name="Hori S."/>
            <person name="Arai W."/>
            <person name="Tsubouchi T."/>
            <person name="Morono Y."/>
            <person name="Uchiyama I."/>
            <person name="Ito T."/>
            <person name="Fujiyama A."/>
            <person name="Inagaki F."/>
            <person name="Takami H."/>
        </authorList>
    </citation>
    <scope>NUCLEOTIDE SEQUENCE</scope>
    <source>
        <strain evidence="1">Expedition CK06-06</strain>
    </source>
</reference>
<sequence length="123" mass="13763">MKDNKTPKSFETLLREATASVETELNLEDKGWINLSGTTGDVISSAERIANLKLSRLYSTKDPMGKQAIRLWTDYTFGSGMIWDTEDEEAKEVLEGFWDSKANQSVLSARGQRKSSDKLLIDG</sequence>
<name>X1HE81_9ZZZZ</name>
<feature type="non-terminal residue" evidence="1">
    <location>
        <position position="123"/>
    </location>
</feature>